<dbReference type="Proteomes" id="UP000015042">
    <property type="component" value="Chromosome"/>
</dbReference>
<protein>
    <submittedName>
        <fullName evidence="1">Uncharacterized protein</fullName>
    </submittedName>
</protein>
<dbReference type="PATRIC" id="fig|1197719.3.peg.3035"/>
<accession>S5NIU0</accession>
<dbReference type="HOGENOM" id="CLU_3140420_0_0_6"/>
<sequence>MYKNRSIFVGKRLISFYSQNAFGACLLPAIMKKAAPTLASHALCISLFL</sequence>
<gene>
    <name evidence="1" type="ORF">A464_3043</name>
</gene>
<name>S5NIU0_SALBN</name>
<evidence type="ECO:0000313" key="2">
    <source>
        <dbReference type="Proteomes" id="UP000015042"/>
    </source>
</evidence>
<reference evidence="1 2" key="1">
    <citation type="submission" date="2013-07" db="EMBL/GenBank/DDBJ databases">
        <title>Genome sequence of Salmonella bongori N268-08 - a rare clinical isolate.</title>
        <authorList>
            <person name="Marti R."/>
            <person name="Hagens S."/>
            <person name="Loessner M.J."/>
            <person name="Klumpp J."/>
        </authorList>
    </citation>
    <scope>NUCLEOTIDE SEQUENCE [LARGE SCALE GENOMIC DNA]</scope>
    <source>
        <strain evidence="1 2">N268-08</strain>
    </source>
</reference>
<dbReference type="PROSITE" id="PS51257">
    <property type="entry name" value="PROKAR_LIPOPROTEIN"/>
    <property type="match status" value="1"/>
</dbReference>
<evidence type="ECO:0000313" key="1">
    <source>
        <dbReference type="EMBL" id="AGR60227.1"/>
    </source>
</evidence>
<dbReference type="AlphaFoldDB" id="S5NIU0"/>
<organism evidence="1 2">
    <name type="scientific">Salmonella bongori N268-08</name>
    <dbReference type="NCBI Taxonomy" id="1197719"/>
    <lineage>
        <taxon>Bacteria</taxon>
        <taxon>Pseudomonadati</taxon>
        <taxon>Pseudomonadota</taxon>
        <taxon>Gammaproteobacteria</taxon>
        <taxon>Enterobacterales</taxon>
        <taxon>Enterobacteriaceae</taxon>
        <taxon>Salmonella</taxon>
    </lineage>
</organism>
<proteinExistence type="predicted"/>
<dbReference type="EMBL" id="CP006608">
    <property type="protein sequence ID" value="AGR60227.1"/>
    <property type="molecule type" value="Genomic_DNA"/>
</dbReference>
<dbReference type="KEGG" id="sbz:A464_3043"/>